<dbReference type="InterPro" id="IPR016181">
    <property type="entry name" value="Acyl_CoA_acyltransferase"/>
</dbReference>
<comment type="similarity">
    <text evidence="1 4">Belongs to the acetyltransferase Eis family.</text>
</comment>
<dbReference type="Pfam" id="PF17668">
    <property type="entry name" value="Acetyltransf_17"/>
    <property type="match status" value="1"/>
</dbReference>
<dbReference type="Gene3D" id="3.30.1050.10">
    <property type="entry name" value="SCP2 sterol-binding domain"/>
    <property type="match status" value="1"/>
</dbReference>
<dbReference type="SUPFAM" id="SSF55718">
    <property type="entry name" value="SCP-like"/>
    <property type="match status" value="1"/>
</dbReference>
<dbReference type="GO" id="GO:0016746">
    <property type="term" value="F:acyltransferase activity"/>
    <property type="evidence" value="ECO:0007669"/>
    <property type="project" value="UniProtKB-KW"/>
</dbReference>
<feature type="binding site" evidence="4">
    <location>
        <begin position="90"/>
        <end position="95"/>
    </location>
    <ligand>
        <name>acetyl-CoA</name>
        <dbReference type="ChEBI" id="CHEBI:57288"/>
    </ligand>
</feature>
<comment type="caution">
    <text evidence="4">Lacks conserved residue(s) required for the propagation of feature annotation.</text>
</comment>
<feature type="binding site" evidence="4">
    <location>
        <begin position="82"/>
        <end position="84"/>
    </location>
    <ligand>
        <name>acetyl-CoA</name>
        <dbReference type="ChEBI" id="CHEBI:57288"/>
    </ligand>
</feature>
<evidence type="ECO:0000313" key="6">
    <source>
        <dbReference type="EMBL" id="MDT0269191.1"/>
    </source>
</evidence>
<evidence type="ECO:0000256" key="1">
    <source>
        <dbReference type="ARBA" id="ARBA00009213"/>
    </source>
</evidence>
<dbReference type="PANTHER" id="PTHR37817">
    <property type="entry name" value="N-ACETYLTRANSFERASE EIS"/>
    <property type="match status" value="1"/>
</dbReference>
<protein>
    <submittedName>
        <fullName evidence="6">GNAT family N-acetyltransferase</fullName>
        <ecNumber evidence="6">2.3.1.-</ecNumber>
    </submittedName>
</protein>
<dbReference type="InterPro" id="IPR051554">
    <property type="entry name" value="Acetyltransferase_Eis"/>
</dbReference>
<dbReference type="Gene3D" id="3.40.630.30">
    <property type="match status" value="2"/>
</dbReference>
<dbReference type="PROSITE" id="PS51186">
    <property type="entry name" value="GNAT"/>
    <property type="match status" value="1"/>
</dbReference>
<dbReference type="RefSeq" id="WP_311669279.1">
    <property type="nucleotide sequence ID" value="NZ_JAVREO010000015.1"/>
</dbReference>
<evidence type="ECO:0000256" key="3">
    <source>
        <dbReference type="ARBA" id="ARBA00023315"/>
    </source>
</evidence>
<accession>A0ABU2JW13</accession>
<dbReference type="InterPro" id="IPR025559">
    <property type="entry name" value="Eis_dom"/>
</dbReference>
<dbReference type="InterPro" id="IPR000182">
    <property type="entry name" value="GNAT_dom"/>
</dbReference>
<gene>
    <name evidence="6" type="ORF">RM844_23170</name>
</gene>
<dbReference type="NCBIfam" id="NF002367">
    <property type="entry name" value="PRK01346.1-4"/>
    <property type="match status" value="1"/>
</dbReference>
<dbReference type="EC" id="2.3.1.-" evidence="6"/>
<keyword evidence="3 4" id="KW-0012">Acyltransferase</keyword>
<dbReference type="Pfam" id="PF13530">
    <property type="entry name" value="SCP2_2"/>
    <property type="match status" value="1"/>
</dbReference>
<evidence type="ECO:0000256" key="4">
    <source>
        <dbReference type="HAMAP-Rule" id="MF_01812"/>
    </source>
</evidence>
<keyword evidence="7" id="KW-1185">Reference proteome</keyword>
<name>A0ABU2JW13_9ACTN</name>
<feature type="active site" description="Proton donor" evidence="4">
    <location>
        <position position="123"/>
    </location>
</feature>
<comment type="caution">
    <text evidence="6">The sequence shown here is derived from an EMBL/GenBank/DDBJ whole genome shotgun (WGS) entry which is preliminary data.</text>
</comment>
<comment type="subunit">
    <text evidence="4">Homohexamer; trimer of dimers.</text>
</comment>
<reference evidence="7" key="1">
    <citation type="submission" date="2023-07" db="EMBL/GenBank/DDBJ databases">
        <title>30 novel species of actinomycetes from the DSMZ collection.</title>
        <authorList>
            <person name="Nouioui I."/>
        </authorList>
    </citation>
    <scope>NUCLEOTIDE SEQUENCE [LARGE SCALE GENOMIC DNA]</scope>
    <source>
        <strain evidence="7">DSM 44915</strain>
    </source>
</reference>
<dbReference type="InterPro" id="IPR036527">
    <property type="entry name" value="SCP2_sterol-bd_dom_sf"/>
</dbReference>
<sequence length="410" mass="44051">MSSEPRGITAADWEPWYQALDWAFGGIAESTEERRLWRGLVALDRCLGIYDEGQVVGTYGEFALGLTVPGGAVLEAGGVTMVSVAGTHRRRGLLRRMMARGLAAARERGDVLSVLTAAEPGIYGRFGYGVAARSLSAELDKRQVGLVNLPPGTDEVRLRVTTPAEALPACEAVYAELAGRRPGMLERRPGWERLGLLDPPAERGGASERRCVLAERDGRVVGYARYASRVEWRATVPGGPVLVKDLDATEPAGYAALLRYLLDLDLTDRVRLAGRPVDDPLTQWVSDVRRADLTLRDRLYLRPVELGGALAGRRYATEVDVVLAVTDDFCPWNSGRWRLTGGPAGAVCERTTDPAELTLDVRVLSTAYLGDATLGALAAAGLVGEERAGALAAASVAFGHPLAPWLPHGF</sequence>
<dbReference type="HAMAP" id="MF_01812">
    <property type="entry name" value="Eis"/>
    <property type="match status" value="1"/>
</dbReference>
<dbReference type="SUPFAM" id="SSF55729">
    <property type="entry name" value="Acyl-CoA N-acyltransferases (Nat)"/>
    <property type="match status" value="1"/>
</dbReference>
<organism evidence="6 7">
    <name type="scientific">Streptomyces chisholmiae</name>
    <dbReference type="NCBI Taxonomy" id="3075540"/>
    <lineage>
        <taxon>Bacteria</taxon>
        <taxon>Bacillati</taxon>
        <taxon>Actinomycetota</taxon>
        <taxon>Actinomycetes</taxon>
        <taxon>Kitasatosporales</taxon>
        <taxon>Streptomycetaceae</taxon>
        <taxon>Streptomyces</taxon>
    </lineage>
</organism>
<evidence type="ECO:0000256" key="2">
    <source>
        <dbReference type="ARBA" id="ARBA00022679"/>
    </source>
</evidence>
<dbReference type="PANTHER" id="PTHR37817:SF1">
    <property type="entry name" value="N-ACETYLTRANSFERASE EIS"/>
    <property type="match status" value="1"/>
</dbReference>
<keyword evidence="2 4" id="KW-0808">Transferase</keyword>
<dbReference type="Pfam" id="PF13527">
    <property type="entry name" value="Acetyltransf_9"/>
    <property type="match status" value="1"/>
</dbReference>
<dbReference type="InterPro" id="IPR022902">
    <property type="entry name" value="NAcTrfase_Eis"/>
</dbReference>
<evidence type="ECO:0000313" key="7">
    <source>
        <dbReference type="Proteomes" id="UP001183410"/>
    </source>
</evidence>
<dbReference type="EMBL" id="JAVREO010000015">
    <property type="protein sequence ID" value="MDT0269191.1"/>
    <property type="molecule type" value="Genomic_DNA"/>
</dbReference>
<dbReference type="Proteomes" id="UP001183410">
    <property type="component" value="Unassembled WGS sequence"/>
</dbReference>
<feature type="active site" description="Proton acceptor; via carboxylate" evidence="4">
    <location>
        <position position="410"/>
    </location>
</feature>
<proteinExistence type="inferred from homology"/>
<feature type="domain" description="N-acetyltransferase" evidence="5">
    <location>
        <begin position="3"/>
        <end position="163"/>
    </location>
</feature>
<evidence type="ECO:0000259" key="5">
    <source>
        <dbReference type="PROSITE" id="PS51186"/>
    </source>
</evidence>
<dbReference type="InterPro" id="IPR041380">
    <property type="entry name" value="Acetyltransf_17"/>
</dbReference>